<sequence length="249" mass="28906">MGKSGIPKIIHYCWFGRGEKSELANRCIESWKKNLDGYKIMEWNEDNFDISANLYIKEAYDKGKYAFVSDYVRLDILFKYGGIYLDTDVEILSDFNALLDSNAFLGFEDDELISTATIGARKNNIIIKNWLDTYNNRRFIKNGRESELTNVRVVTDILLNHGLKQDNRIQNLLNDEITIYSNDFFSPLKIGSSNPKVTHNTIAIHWFEGTWLTPQKKVKIKLISSIKSIIGFKRYNKIKDIIKSRIDNE</sequence>
<proteinExistence type="predicted"/>
<dbReference type="InterPro" id="IPR051706">
    <property type="entry name" value="Glycosyltransferase_domain"/>
</dbReference>
<name>A0A1U6IZG9_9CLOT</name>
<evidence type="ECO:0000313" key="2">
    <source>
        <dbReference type="EMBL" id="SLK13407.1"/>
    </source>
</evidence>
<dbReference type="OrthoDB" id="9802987at2"/>
<dbReference type="Pfam" id="PF04488">
    <property type="entry name" value="Gly_transf_sug"/>
    <property type="match status" value="1"/>
</dbReference>
<organism evidence="2 3">
    <name type="scientific">Clostridium chauvoei JF4335</name>
    <dbReference type="NCBI Taxonomy" id="1351755"/>
    <lineage>
        <taxon>Bacteria</taxon>
        <taxon>Bacillati</taxon>
        <taxon>Bacillota</taxon>
        <taxon>Clostridia</taxon>
        <taxon>Eubacteriales</taxon>
        <taxon>Clostridiaceae</taxon>
        <taxon>Clostridium</taxon>
    </lineage>
</organism>
<protein>
    <recommendedName>
        <fullName evidence="4">Glycosyl transferase</fullName>
    </recommendedName>
</protein>
<keyword evidence="3" id="KW-1185">Reference proteome</keyword>
<dbReference type="GO" id="GO:0016020">
    <property type="term" value="C:membrane"/>
    <property type="evidence" value="ECO:0007669"/>
    <property type="project" value="GOC"/>
</dbReference>
<dbReference type="Proteomes" id="UP000190476">
    <property type="component" value="Chromosome I"/>
</dbReference>
<dbReference type="SUPFAM" id="SSF53448">
    <property type="entry name" value="Nucleotide-diphospho-sugar transferases"/>
    <property type="match status" value="1"/>
</dbReference>
<dbReference type="PANTHER" id="PTHR32385">
    <property type="entry name" value="MANNOSYL PHOSPHORYLINOSITOL CERAMIDE SYNTHASE"/>
    <property type="match status" value="1"/>
</dbReference>
<evidence type="ECO:0000256" key="1">
    <source>
        <dbReference type="ARBA" id="ARBA00022679"/>
    </source>
</evidence>
<dbReference type="PANTHER" id="PTHR32385:SF15">
    <property type="entry name" value="INOSITOL PHOSPHOCERAMIDE MANNOSYLTRANSFERASE 1"/>
    <property type="match status" value="1"/>
</dbReference>
<dbReference type="InterPro" id="IPR007577">
    <property type="entry name" value="GlycoTrfase_DXD_sugar-bd_CS"/>
</dbReference>
<reference evidence="3" key="1">
    <citation type="submission" date="2017-03" db="EMBL/GenBank/DDBJ databases">
        <authorList>
            <person name="Falquet L."/>
            <person name="Falquet L."/>
        </authorList>
    </citation>
    <scope>NUCLEOTIDE SEQUENCE [LARGE SCALE GENOMIC DNA]</scope>
</reference>
<dbReference type="STRING" id="1351755.CCH01_04800"/>
<dbReference type="GO" id="GO:0000030">
    <property type="term" value="F:mannosyltransferase activity"/>
    <property type="evidence" value="ECO:0007669"/>
    <property type="project" value="TreeGrafter"/>
</dbReference>
<evidence type="ECO:0000313" key="3">
    <source>
        <dbReference type="Proteomes" id="UP000190476"/>
    </source>
</evidence>
<dbReference type="GeneID" id="66300847"/>
<dbReference type="AlphaFoldDB" id="A0A1U6IZG9"/>
<dbReference type="Gene3D" id="3.90.550.20">
    <property type="match status" value="1"/>
</dbReference>
<gene>
    <name evidence="2" type="ORF">CCH01_04800</name>
</gene>
<evidence type="ECO:0008006" key="4">
    <source>
        <dbReference type="Google" id="ProtNLM"/>
    </source>
</evidence>
<dbReference type="InterPro" id="IPR029044">
    <property type="entry name" value="Nucleotide-diphossugar_trans"/>
</dbReference>
<dbReference type="GO" id="GO:0051999">
    <property type="term" value="P:mannosyl-inositol phosphorylceramide biosynthetic process"/>
    <property type="evidence" value="ECO:0007669"/>
    <property type="project" value="TreeGrafter"/>
</dbReference>
<accession>A0A1U6IZG9</accession>
<dbReference type="RefSeq" id="WP_079481104.1">
    <property type="nucleotide sequence ID" value="NZ_CBML010000006.1"/>
</dbReference>
<keyword evidence="1" id="KW-0808">Transferase</keyword>
<dbReference type="EMBL" id="LT799839">
    <property type="protein sequence ID" value="SLK13407.1"/>
    <property type="molecule type" value="Genomic_DNA"/>
</dbReference>